<dbReference type="InterPro" id="IPR006750">
    <property type="entry name" value="YdcZ"/>
</dbReference>
<evidence type="ECO:0000313" key="2">
    <source>
        <dbReference type="EMBL" id="ADM09524.1"/>
    </source>
</evidence>
<keyword evidence="1" id="KW-1133">Transmembrane helix</keyword>
<keyword evidence="1" id="KW-0812">Transmembrane</keyword>
<name>E0TEV2_PARBH</name>
<dbReference type="AlphaFoldDB" id="E0TEV2"/>
<dbReference type="RefSeq" id="WP_013300498.1">
    <property type="nucleotide sequence ID" value="NC_014414.1"/>
</dbReference>
<protein>
    <recommendedName>
        <fullName evidence="4">DMT family transporter</fullName>
    </recommendedName>
</protein>
<accession>E0TEV2</accession>
<feature type="transmembrane region" description="Helical" evidence="1">
    <location>
        <begin position="126"/>
        <end position="145"/>
    </location>
</feature>
<keyword evidence="1" id="KW-0472">Membrane</keyword>
<feature type="transmembrane region" description="Helical" evidence="1">
    <location>
        <begin position="67"/>
        <end position="88"/>
    </location>
</feature>
<dbReference type="eggNOG" id="COG3238">
    <property type="taxonomic scope" value="Bacteria"/>
</dbReference>
<sequence>MTSLIFVMAGLLSGAIFAAQGAINGRLAAFAGGPLVAALISFSVGWLSLAALILLSRPQAPNSSVIATAPPWVYLGGLIGATGVALAALSVPRIGIATWVGALIAGQLMASIWLDHLGAFGQEVREITPGRIAGMICLALGVWLIRRY</sequence>
<evidence type="ECO:0008006" key="4">
    <source>
        <dbReference type="Google" id="ProtNLM"/>
    </source>
</evidence>
<dbReference type="Proteomes" id="UP000001302">
    <property type="component" value="Chromosome"/>
</dbReference>
<evidence type="ECO:0000256" key="1">
    <source>
        <dbReference type="SAM" id="Phobius"/>
    </source>
</evidence>
<proteinExistence type="predicted"/>
<dbReference type="PANTHER" id="PTHR34821:SF2">
    <property type="entry name" value="INNER MEMBRANE PROTEIN YDCZ"/>
    <property type="match status" value="1"/>
</dbReference>
<dbReference type="HOGENOM" id="CLU_068878_1_2_5"/>
<dbReference type="STRING" id="314260.PB2503_07334"/>
<organism evidence="2 3">
    <name type="scientific">Parvularcula bermudensis (strain ATCC BAA-594 / HTCC2503 / KCTC 12087)</name>
    <dbReference type="NCBI Taxonomy" id="314260"/>
    <lineage>
        <taxon>Bacteria</taxon>
        <taxon>Pseudomonadati</taxon>
        <taxon>Pseudomonadota</taxon>
        <taxon>Alphaproteobacteria</taxon>
        <taxon>Parvularculales</taxon>
        <taxon>Parvularculaceae</taxon>
        <taxon>Parvularcula</taxon>
    </lineage>
</organism>
<feature type="transmembrane region" description="Helical" evidence="1">
    <location>
        <begin position="28"/>
        <end position="55"/>
    </location>
</feature>
<dbReference type="EMBL" id="CP002156">
    <property type="protein sequence ID" value="ADM09524.1"/>
    <property type="molecule type" value="Genomic_DNA"/>
</dbReference>
<dbReference type="KEGG" id="pbr:PB2503_07334"/>
<evidence type="ECO:0000313" key="3">
    <source>
        <dbReference type="Proteomes" id="UP000001302"/>
    </source>
</evidence>
<reference evidence="2 3" key="2">
    <citation type="journal article" date="2011" name="J. Bacteriol.">
        <title>Complete genome sequence of strain HTCC2503T of Parvularcula bermudensis, the type species of the order "Parvularculales" in the class Alphaproteobacteria.</title>
        <authorList>
            <person name="Oh H.M."/>
            <person name="Kang I."/>
            <person name="Vergin K.L."/>
            <person name="Kang D."/>
            <person name="Rhee K.H."/>
            <person name="Giovannoni S.J."/>
            <person name="Cho J.C."/>
        </authorList>
    </citation>
    <scope>NUCLEOTIDE SEQUENCE [LARGE SCALE GENOMIC DNA]</scope>
    <source>
        <strain evidence="3">ATCC BAA-594 / HTCC2503 / KCTC 12087</strain>
    </source>
</reference>
<keyword evidence="3" id="KW-1185">Reference proteome</keyword>
<reference evidence="3" key="1">
    <citation type="submission" date="2010-08" db="EMBL/GenBank/DDBJ databases">
        <title>Genome sequence of Parvularcula bermudensis HTCC2503.</title>
        <authorList>
            <person name="Kang D.-M."/>
            <person name="Oh H.-M."/>
            <person name="Cho J.-C."/>
        </authorList>
    </citation>
    <scope>NUCLEOTIDE SEQUENCE [LARGE SCALE GENOMIC DNA]</scope>
    <source>
        <strain evidence="3">ATCC BAA-594 / HTCC2503 / KCTC 12087</strain>
    </source>
</reference>
<dbReference type="PANTHER" id="PTHR34821">
    <property type="entry name" value="INNER MEMBRANE PROTEIN YDCZ"/>
    <property type="match status" value="1"/>
</dbReference>
<feature type="transmembrane region" description="Helical" evidence="1">
    <location>
        <begin position="94"/>
        <end position="114"/>
    </location>
</feature>
<dbReference type="GO" id="GO:0005886">
    <property type="term" value="C:plasma membrane"/>
    <property type="evidence" value="ECO:0007669"/>
    <property type="project" value="TreeGrafter"/>
</dbReference>
<dbReference type="Pfam" id="PF04657">
    <property type="entry name" value="DMT_YdcZ"/>
    <property type="match status" value="1"/>
</dbReference>
<gene>
    <name evidence="2" type="ordered locus">PB2503_07334</name>
</gene>
<dbReference type="OrthoDB" id="370053at2"/>